<dbReference type="EMBL" id="JAAXOS010000019">
    <property type="protein sequence ID" value="NKY30658.1"/>
    <property type="molecule type" value="Genomic_DNA"/>
</dbReference>
<feature type="domain" description="LysM" evidence="1">
    <location>
        <begin position="107"/>
        <end position="154"/>
    </location>
</feature>
<name>A0A7X6LAA8_9NOCA</name>
<comment type="caution">
    <text evidence="2">The sequence shown here is derived from an EMBL/GenBank/DDBJ whole genome shotgun (WGS) entry which is preliminary data.</text>
</comment>
<dbReference type="CDD" id="cd00118">
    <property type="entry name" value="LysM"/>
    <property type="match status" value="3"/>
</dbReference>
<dbReference type="PANTHER" id="PTHR34700">
    <property type="entry name" value="POTASSIUM BINDING PROTEIN KBP"/>
    <property type="match status" value="1"/>
</dbReference>
<feature type="domain" description="LysM" evidence="1">
    <location>
        <begin position="3"/>
        <end position="50"/>
    </location>
</feature>
<dbReference type="Proteomes" id="UP000540698">
    <property type="component" value="Unassembled WGS sequence"/>
</dbReference>
<dbReference type="InterPro" id="IPR018392">
    <property type="entry name" value="LysM"/>
</dbReference>
<evidence type="ECO:0000313" key="2">
    <source>
        <dbReference type="EMBL" id="NKY30658.1"/>
    </source>
</evidence>
<dbReference type="InterPro" id="IPR036779">
    <property type="entry name" value="LysM_dom_sf"/>
</dbReference>
<reference evidence="2 3" key="1">
    <citation type="submission" date="2020-04" db="EMBL/GenBank/DDBJ databases">
        <title>MicrobeNet Type strains.</title>
        <authorList>
            <person name="Nicholson A.C."/>
        </authorList>
    </citation>
    <scope>NUCLEOTIDE SEQUENCE [LARGE SCALE GENOMIC DNA]</scope>
    <source>
        <strain evidence="2 3">DSM 44956</strain>
    </source>
</reference>
<dbReference type="AlphaFoldDB" id="A0A7X6LAA8"/>
<organism evidence="2 3">
    <name type="scientific">Nocardia gamkensis</name>
    <dbReference type="NCBI Taxonomy" id="352869"/>
    <lineage>
        <taxon>Bacteria</taxon>
        <taxon>Bacillati</taxon>
        <taxon>Actinomycetota</taxon>
        <taxon>Actinomycetes</taxon>
        <taxon>Mycobacteriales</taxon>
        <taxon>Nocardiaceae</taxon>
        <taxon>Nocardia</taxon>
    </lineage>
</organism>
<sequence>MINTHTVAAGDTLSAVAKRFYGQAALFELIAVASGVPDPDSIRVGTVLIIPEVNRKHTVVRGETLSGLAGHFYRPQNSHLFPLIAAANGIEDPDQIHPGQVLIIPGISYKVVSGDTLSRLAKRFYGDATLFPLIADANEILDPDVIHVGRELIIPPKN</sequence>
<dbReference type="SUPFAM" id="SSF54106">
    <property type="entry name" value="LysM domain"/>
    <property type="match status" value="3"/>
</dbReference>
<dbReference type="InterPro" id="IPR052196">
    <property type="entry name" value="Bact_Kbp"/>
</dbReference>
<dbReference type="SMART" id="SM00257">
    <property type="entry name" value="LysM"/>
    <property type="match status" value="3"/>
</dbReference>
<evidence type="ECO:0000259" key="1">
    <source>
        <dbReference type="PROSITE" id="PS51782"/>
    </source>
</evidence>
<dbReference type="Pfam" id="PF01476">
    <property type="entry name" value="LysM"/>
    <property type="match status" value="3"/>
</dbReference>
<feature type="domain" description="LysM" evidence="1">
    <location>
        <begin position="55"/>
        <end position="104"/>
    </location>
</feature>
<dbReference type="PANTHER" id="PTHR34700:SF4">
    <property type="entry name" value="PHAGE-LIKE ELEMENT PBSX PROTEIN XKDP"/>
    <property type="match status" value="1"/>
</dbReference>
<evidence type="ECO:0000313" key="3">
    <source>
        <dbReference type="Proteomes" id="UP000540698"/>
    </source>
</evidence>
<dbReference type="Gene3D" id="3.10.350.10">
    <property type="entry name" value="LysM domain"/>
    <property type="match status" value="3"/>
</dbReference>
<protein>
    <submittedName>
        <fullName evidence="2">LysM peptidoglycan-binding domain-containing protein</fullName>
    </submittedName>
</protein>
<accession>A0A7X6LAA8</accession>
<proteinExistence type="predicted"/>
<gene>
    <name evidence="2" type="ORF">HGB38_31255</name>
</gene>
<keyword evidence="3" id="KW-1185">Reference proteome</keyword>
<dbReference type="RefSeq" id="WP_084498888.1">
    <property type="nucleotide sequence ID" value="NZ_JAAXOS010000019.1"/>
</dbReference>
<dbReference type="PROSITE" id="PS51782">
    <property type="entry name" value="LYSM"/>
    <property type="match status" value="3"/>
</dbReference>